<evidence type="ECO:0000256" key="2">
    <source>
        <dbReference type="ARBA" id="ARBA00029447"/>
    </source>
</evidence>
<dbReference type="Pfam" id="PF00015">
    <property type="entry name" value="MCPsignal"/>
    <property type="match status" value="1"/>
</dbReference>
<dbReference type="Proteomes" id="UP000708576">
    <property type="component" value="Unassembled WGS sequence"/>
</dbReference>
<evidence type="ECO:0000313" key="7">
    <source>
        <dbReference type="EMBL" id="MBS2099236.1"/>
    </source>
</evidence>
<sequence>MKLKFVTLGEKSTLSRNFLIDGLFSALIVVVSFVLLFWCLLSYNNYIYQTHIISGLDEYVADYTLVVEKVVLDESENNKTKVVSSNKHFADFIHANDEKFKELELVDLSREIEKKLKESIQLVDNEEIQKSKLIDIPVSLSHTLNAQKEALYESFNLKKSILILVTILVVLGGTIWIFYRRYKLVKIHLLDGMEHLRQFATDISEGKLIQKECPVTIDNEISQLHTKLNLICKKYKELLSEVIYSADNIAVATSQLSSTSQQLSQSTNEQSASVEEISSTVEEMAVSIEQSKENAYLTEQISTEALQGIFEVGDESMKSVDANESIAKEVGALNYISFQTNILALNAAVEAARIGELGKGFGVVASEVRKLAENSKIASAQISTLSNDGLNISKSSYDRLMNILPEVQKTSALLQEIASTSNEQATGATQINSAIQQLNYLTQQNAAASEELAANAEEMSSQAELLRKAMEFFEFDEK</sequence>
<keyword evidence="5" id="KW-0472">Membrane</keyword>
<evidence type="ECO:0000256" key="5">
    <source>
        <dbReference type="SAM" id="Phobius"/>
    </source>
</evidence>
<dbReference type="Gene3D" id="1.10.287.950">
    <property type="entry name" value="Methyl-accepting chemotaxis protein"/>
    <property type="match status" value="1"/>
</dbReference>
<feature type="domain" description="Methyl-accepting transducer" evidence="6">
    <location>
        <begin position="245"/>
        <end position="460"/>
    </location>
</feature>
<comment type="caution">
    <text evidence="7">The sequence shown here is derived from an EMBL/GenBank/DDBJ whole genome shotgun (WGS) entry which is preliminary data.</text>
</comment>
<organism evidence="7 8">
    <name type="scientific">Carboxylicivirga linearis</name>
    <dbReference type="NCBI Taxonomy" id="1628157"/>
    <lineage>
        <taxon>Bacteria</taxon>
        <taxon>Pseudomonadati</taxon>
        <taxon>Bacteroidota</taxon>
        <taxon>Bacteroidia</taxon>
        <taxon>Marinilabiliales</taxon>
        <taxon>Marinilabiliaceae</taxon>
        <taxon>Carboxylicivirga</taxon>
    </lineage>
</organism>
<keyword evidence="5" id="KW-1133">Transmembrane helix</keyword>
<feature type="transmembrane region" description="Helical" evidence="5">
    <location>
        <begin position="20"/>
        <end position="41"/>
    </location>
</feature>
<evidence type="ECO:0000256" key="1">
    <source>
        <dbReference type="ARBA" id="ARBA00022500"/>
    </source>
</evidence>
<proteinExistence type="inferred from homology"/>
<keyword evidence="1" id="KW-0145">Chemotaxis</keyword>
<dbReference type="InterPro" id="IPR004089">
    <property type="entry name" value="MCPsignal_dom"/>
</dbReference>
<keyword evidence="4" id="KW-0175">Coiled coil</keyword>
<dbReference type="RefSeq" id="WP_212216480.1">
    <property type="nucleotide sequence ID" value="NZ_JAGUCO010000009.1"/>
</dbReference>
<evidence type="ECO:0000256" key="4">
    <source>
        <dbReference type="SAM" id="Coils"/>
    </source>
</evidence>
<gene>
    <name evidence="7" type="ORF">KEM10_13165</name>
</gene>
<accession>A0ABS5JY62</accession>
<dbReference type="EMBL" id="JAGUCO010000009">
    <property type="protein sequence ID" value="MBS2099236.1"/>
    <property type="molecule type" value="Genomic_DNA"/>
</dbReference>
<name>A0ABS5JY62_9BACT</name>
<dbReference type="PRINTS" id="PR00260">
    <property type="entry name" value="CHEMTRNSDUCR"/>
</dbReference>
<protein>
    <recommendedName>
        <fullName evidence="6">Methyl-accepting transducer domain-containing protein</fullName>
    </recommendedName>
</protein>
<evidence type="ECO:0000256" key="3">
    <source>
        <dbReference type="PROSITE-ProRule" id="PRU00284"/>
    </source>
</evidence>
<keyword evidence="5" id="KW-0812">Transmembrane</keyword>
<dbReference type="PANTHER" id="PTHR43531:SF11">
    <property type="entry name" value="METHYL-ACCEPTING CHEMOTAXIS PROTEIN 3"/>
    <property type="match status" value="1"/>
</dbReference>
<feature type="coiled-coil region" evidence="4">
    <location>
        <begin position="431"/>
        <end position="469"/>
    </location>
</feature>
<feature type="transmembrane region" description="Helical" evidence="5">
    <location>
        <begin position="161"/>
        <end position="179"/>
    </location>
</feature>
<dbReference type="PROSITE" id="PS50111">
    <property type="entry name" value="CHEMOTAXIS_TRANSDUC_2"/>
    <property type="match status" value="1"/>
</dbReference>
<evidence type="ECO:0000313" key="8">
    <source>
        <dbReference type="Proteomes" id="UP000708576"/>
    </source>
</evidence>
<dbReference type="PANTHER" id="PTHR43531">
    <property type="entry name" value="PROTEIN ICFG"/>
    <property type="match status" value="1"/>
</dbReference>
<keyword evidence="3" id="KW-0807">Transducer</keyword>
<keyword evidence="8" id="KW-1185">Reference proteome</keyword>
<reference evidence="7 8" key="1">
    <citation type="journal article" date="2015" name="Int. J. Syst. Evol. Microbiol.">
        <title>Carboxylicivirga linearis sp. nov., isolated from a sea cucumber culture pond.</title>
        <authorList>
            <person name="Wang F.Q."/>
            <person name="Zhou Y.X."/>
            <person name="Lin X.Z."/>
            <person name="Chen G.J."/>
            <person name="Du Z.J."/>
        </authorList>
    </citation>
    <scope>NUCLEOTIDE SEQUENCE [LARGE SCALE GENOMIC DNA]</scope>
    <source>
        <strain evidence="7 8">FB218</strain>
    </source>
</reference>
<dbReference type="SMART" id="SM00283">
    <property type="entry name" value="MA"/>
    <property type="match status" value="1"/>
</dbReference>
<dbReference type="InterPro" id="IPR004090">
    <property type="entry name" value="Chemotax_Me-accpt_rcpt"/>
</dbReference>
<evidence type="ECO:0000259" key="6">
    <source>
        <dbReference type="PROSITE" id="PS50111"/>
    </source>
</evidence>
<dbReference type="InterPro" id="IPR051310">
    <property type="entry name" value="MCP_chemotaxis"/>
</dbReference>
<dbReference type="SUPFAM" id="SSF58104">
    <property type="entry name" value="Methyl-accepting chemotaxis protein (MCP) signaling domain"/>
    <property type="match status" value="1"/>
</dbReference>
<comment type="similarity">
    <text evidence="2">Belongs to the methyl-accepting chemotaxis (MCP) protein family.</text>
</comment>